<dbReference type="Proteomes" id="UP000182544">
    <property type="component" value="Unassembled WGS sequence"/>
</dbReference>
<evidence type="ECO:0000313" key="3">
    <source>
        <dbReference type="Proteomes" id="UP000182544"/>
    </source>
</evidence>
<keyword evidence="2" id="KW-0808">Transferase</keyword>
<dbReference type="InterPro" id="IPR001296">
    <property type="entry name" value="Glyco_trans_1"/>
</dbReference>
<dbReference type="PANTHER" id="PTHR12526:SF630">
    <property type="entry name" value="GLYCOSYLTRANSFERASE"/>
    <property type="match status" value="1"/>
</dbReference>
<gene>
    <name evidence="2" type="ORF">SAMN05428642_1021078</name>
</gene>
<sequence>MKFLIITHVKHKLSGNSISAYAPYVGEMNIWLKHVDEVSIIAPKTSEKKGIIDLDYKHDNIHFDEIPSIEFTSFKKAFLSFIKIPLILIAIFKACKKVDHIHLRCPGNIGLLGCLVQIFFPRKLKTAKYAGNWDPKAKQPVSYEFQKRILSNTYLTKNMTVLVYGNWKNQTQNIKSFFTATFSDKEKEKPNIRNYTEILKFVFVGSLVAGKRPLLAIKIVEALHKKEKNVKFDVYGEGLLTEELKQYIIKNKLESVVRLLGNKDKHVIKSALKEAHFLILPSKSEGWPKAIAESMFFGAIPISTSISCVPFMLDYGNRGILIEPKLHEATNKISAYFSNEGKLKEMSKLASNWSQNYTLNIFENEIYKLLNY</sequence>
<dbReference type="GO" id="GO:0016757">
    <property type="term" value="F:glycosyltransferase activity"/>
    <property type="evidence" value="ECO:0007669"/>
    <property type="project" value="InterPro"/>
</dbReference>
<accession>A0A1K2IMM4</accession>
<keyword evidence="3" id="KW-1185">Reference proteome</keyword>
<dbReference type="SUPFAM" id="SSF53756">
    <property type="entry name" value="UDP-Glycosyltransferase/glycogen phosphorylase"/>
    <property type="match status" value="1"/>
</dbReference>
<dbReference type="AlphaFoldDB" id="A0A1K2IMM4"/>
<dbReference type="Pfam" id="PF00534">
    <property type="entry name" value="Glycos_transf_1"/>
    <property type="match status" value="1"/>
</dbReference>
<dbReference type="EMBL" id="FPKV01000002">
    <property type="protein sequence ID" value="SFZ92923.1"/>
    <property type="molecule type" value="Genomic_DNA"/>
</dbReference>
<proteinExistence type="predicted"/>
<feature type="domain" description="Glycosyl transferase family 1" evidence="1">
    <location>
        <begin position="184"/>
        <end position="350"/>
    </location>
</feature>
<dbReference type="OrthoDB" id="1395864at2"/>
<dbReference type="Gene3D" id="3.40.50.2000">
    <property type="entry name" value="Glycogen Phosphorylase B"/>
    <property type="match status" value="2"/>
</dbReference>
<reference evidence="2 3" key="1">
    <citation type="submission" date="2016-10" db="EMBL/GenBank/DDBJ databases">
        <authorList>
            <person name="de Groot N.N."/>
        </authorList>
    </citation>
    <scope>NUCLEOTIDE SEQUENCE [LARGE SCALE GENOMIC DNA]</scope>
    <source>
        <strain evidence="2 3">DSM 18180</strain>
    </source>
</reference>
<dbReference type="CDD" id="cd03801">
    <property type="entry name" value="GT4_PimA-like"/>
    <property type="match status" value="1"/>
</dbReference>
<organism evidence="2 3">
    <name type="scientific">Flaviramulus basaltis</name>
    <dbReference type="NCBI Taxonomy" id="369401"/>
    <lineage>
        <taxon>Bacteria</taxon>
        <taxon>Pseudomonadati</taxon>
        <taxon>Bacteroidota</taxon>
        <taxon>Flavobacteriia</taxon>
        <taxon>Flavobacteriales</taxon>
        <taxon>Flavobacteriaceae</taxon>
        <taxon>Flaviramulus</taxon>
    </lineage>
</organism>
<protein>
    <submittedName>
        <fullName evidence="2">Glycosyltransferase involved in cell wall bisynthesis</fullName>
    </submittedName>
</protein>
<dbReference type="STRING" id="369401.SAMN05428642_1021078"/>
<dbReference type="RefSeq" id="WP_072402396.1">
    <property type="nucleotide sequence ID" value="NZ_FPKV01000002.1"/>
</dbReference>
<evidence type="ECO:0000259" key="1">
    <source>
        <dbReference type="Pfam" id="PF00534"/>
    </source>
</evidence>
<evidence type="ECO:0000313" key="2">
    <source>
        <dbReference type="EMBL" id="SFZ92923.1"/>
    </source>
</evidence>
<name>A0A1K2IMM4_9FLAO</name>
<dbReference type="PANTHER" id="PTHR12526">
    <property type="entry name" value="GLYCOSYLTRANSFERASE"/>
    <property type="match status" value="1"/>
</dbReference>